<evidence type="ECO:0000313" key="2">
    <source>
        <dbReference type="EMBL" id="GAA3623002.1"/>
    </source>
</evidence>
<protein>
    <submittedName>
        <fullName evidence="2">Uncharacterized protein</fullName>
    </submittedName>
</protein>
<keyword evidence="3" id="KW-1185">Reference proteome</keyword>
<evidence type="ECO:0000313" key="3">
    <source>
        <dbReference type="Proteomes" id="UP001500630"/>
    </source>
</evidence>
<accession>A0ABP7A117</accession>
<proteinExistence type="predicted"/>
<gene>
    <name evidence="2" type="ORF">GCM10022419_130830</name>
</gene>
<sequence>MTQDENLHVLVPIAHGEQPQRGESIRDGQVRQAKEHSGSSCLTRFCLRVNGTRVRHTKPSQSHDLGGCDYRQAQCSGAERSWRDCVNDYGANDTRQCGGTRDHFYGCMKKLGKNGDNWDGKRFEVRELRGTRVSM</sequence>
<feature type="compositionally biased region" description="Basic and acidic residues" evidence="1">
    <location>
        <begin position="18"/>
        <end position="37"/>
    </location>
</feature>
<name>A0ABP7A117_9ACTN</name>
<reference evidence="3" key="1">
    <citation type="journal article" date="2019" name="Int. J. Syst. Evol. Microbiol.">
        <title>The Global Catalogue of Microorganisms (GCM) 10K type strain sequencing project: providing services to taxonomists for standard genome sequencing and annotation.</title>
        <authorList>
            <consortium name="The Broad Institute Genomics Platform"/>
            <consortium name="The Broad Institute Genome Sequencing Center for Infectious Disease"/>
            <person name="Wu L."/>
            <person name="Ma J."/>
        </authorList>
    </citation>
    <scope>NUCLEOTIDE SEQUENCE [LARGE SCALE GENOMIC DNA]</scope>
    <source>
        <strain evidence="3">JCM 17326</strain>
    </source>
</reference>
<organism evidence="2 3">
    <name type="scientific">Nonomuraea rosea</name>
    <dbReference type="NCBI Taxonomy" id="638574"/>
    <lineage>
        <taxon>Bacteria</taxon>
        <taxon>Bacillati</taxon>
        <taxon>Actinomycetota</taxon>
        <taxon>Actinomycetes</taxon>
        <taxon>Streptosporangiales</taxon>
        <taxon>Streptosporangiaceae</taxon>
        <taxon>Nonomuraea</taxon>
    </lineage>
</organism>
<dbReference type="EMBL" id="BAABDQ010000069">
    <property type="protein sequence ID" value="GAA3623002.1"/>
    <property type="molecule type" value="Genomic_DNA"/>
</dbReference>
<dbReference type="Proteomes" id="UP001500630">
    <property type="component" value="Unassembled WGS sequence"/>
</dbReference>
<evidence type="ECO:0000256" key="1">
    <source>
        <dbReference type="SAM" id="MobiDB-lite"/>
    </source>
</evidence>
<comment type="caution">
    <text evidence="2">The sequence shown here is derived from an EMBL/GenBank/DDBJ whole genome shotgun (WGS) entry which is preliminary data.</text>
</comment>
<feature type="region of interest" description="Disordered" evidence="1">
    <location>
        <begin position="14"/>
        <end position="38"/>
    </location>
</feature>